<feature type="compositionally biased region" description="Polar residues" evidence="2">
    <location>
        <begin position="441"/>
        <end position="460"/>
    </location>
</feature>
<gene>
    <name evidence="3" type="ORF">AA309_16740</name>
</gene>
<proteinExistence type="predicted"/>
<evidence type="ECO:0000256" key="2">
    <source>
        <dbReference type="SAM" id="MobiDB-lite"/>
    </source>
</evidence>
<feature type="compositionally biased region" description="Low complexity" evidence="2">
    <location>
        <begin position="77"/>
        <end position="103"/>
    </location>
</feature>
<feature type="region of interest" description="Disordered" evidence="2">
    <location>
        <begin position="437"/>
        <end position="460"/>
    </location>
</feature>
<feature type="region of interest" description="Disordered" evidence="2">
    <location>
        <begin position="1"/>
        <end position="119"/>
    </location>
</feature>
<feature type="coiled-coil region" evidence="1">
    <location>
        <begin position="251"/>
        <end position="278"/>
    </location>
</feature>
<sequence>MTDSSDPKAPKKARKKSAREPATIDLKATVIDDGAQQDKAWDDVKPEETVLPEPDVRAEDTVGSPEATLDSGTNADSIEPSASAEELPPQSEEPSQEPSQEPGVVPPGPPSAPERRTSTAALIGSSLLGGLVGAGLVYGLQVWQRPTSAQEDQRLAQLEQRVNALGQSRPQSVDLSAVEGRLQALESARGPLDQRLQEIQGAADRAAARAEEAFNRPLPEPPAPQNEAALNDLSQRLSALGNEVRTNAQNAANASNAVQGLDRRLAEHDQRLAALSQQVAQSSKSAEAAGQTGTRVVLAERLDNALRSGMPFADVLEGLKKTGTDPEKLKALESFADKGAPTAAAMLDSFEPLEAQILRDQRAASGEWSDRLLRMMDKVVTVRPVNEPGATGVPATLARIRQALAEGDMGGAAAAWASLPEPARRISEEWGRQMTALAGAQQASREISEESLATLNRSTQ</sequence>
<evidence type="ECO:0000313" key="3">
    <source>
        <dbReference type="EMBL" id="KLK92064.1"/>
    </source>
</evidence>
<evidence type="ECO:0008006" key="5">
    <source>
        <dbReference type="Google" id="ProtNLM"/>
    </source>
</evidence>
<keyword evidence="1" id="KW-0175">Coiled coil</keyword>
<dbReference type="RefSeq" id="WP_047190149.1">
    <property type="nucleotide sequence ID" value="NZ_LCYG01000042.1"/>
</dbReference>
<accession>A0A0H1RAH8</accession>
<evidence type="ECO:0000313" key="4">
    <source>
        <dbReference type="Proteomes" id="UP000035489"/>
    </source>
</evidence>
<protein>
    <recommendedName>
        <fullName evidence="5">Mitochondrial inner membrane protein</fullName>
    </recommendedName>
</protein>
<dbReference type="OrthoDB" id="8439779at2"/>
<keyword evidence="4" id="KW-1185">Reference proteome</keyword>
<comment type="caution">
    <text evidence="3">The sequence shown here is derived from an EMBL/GenBank/DDBJ whole genome shotgun (WGS) entry which is preliminary data.</text>
</comment>
<dbReference type="PATRIC" id="fig|1225564.3.peg.4450"/>
<dbReference type="AlphaFoldDB" id="A0A0H1RAH8"/>
<organism evidence="3 4">
    <name type="scientific">Microvirga vignae</name>
    <dbReference type="NCBI Taxonomy" id="1225564"/>
    <lineage>
        <taxon>Bacteria</taxon>
        <taxon>Pseudomonadati</taxon>
        <taxon>Pseudomonadota</taxon>
        <taxon>Alphaproteobacteria</taxon>
        <taxon>Hyphomicrobiales</taxon>
        <taxon>Methylobacteriaceae</taxon>
        <taxon>Microvirga</taxon>
    </lineage>
</organism>
<reference evidence="3 4" key="1">
    <citation type="submission" date="2015-05" db="EMBL/GenBank/DDBJ databases">
        <title>Draft genome sequence of Microvirga vignae strain BR3299, a novel nitrogen fixing bacteria isolated from Brazil semi-aired region.</title>
        <authorList>
            <person name="Zilli J.E."/>
            <person name="Passos S.R."/>
            <person name="Leite J."/>
            <person name="Baldani J.I."/>
            <person name="Xavier G.R."/>
            <person name="Rumjaneck N.G."/>
            <person name="Simoes-Araujo J.L."/>
        </authorList>
    </citation>
    <scope>NUCLEOTIDE SEQUENCE [LARGE SCALE GENOMIC DNA]</scope>
    <source>
        <strain evidence="3 4">BR3299</strain>
    </source>
</reference>
<feature type="compositionally biased region" description="Basic and acidic residues" evidence="2">
    <location>
        <begin position="39"/>
        <end position="60"/>
    </location>
</feature>
<evidence type="ECO:0000256" key="1">
    <source>
        <dbReference type="SAM" id="Coils"/>
    </source>
</evidence>
<dbReference type="Proteomes" id="UP000035489">
    <property type="component" value="Unassembled WGS sequence"/>
</dbReference>
<dbReference type="STRING" id="1225564.AA309_16740"/>
<dbReference type="EMBL" id="LCYG01000042">
    <property type="protein sequence ID" value="KLK92064.1"/>
    <property type="molecule type" value="Genomic_DNA"/>
</dbReference>
<name>A0A0H1RAH8_9HYPH</name>